<keyword evidence="3" id="KW-0804">Transcription</keyword>
<feature type="domain" description="HTH tetR-type" evidence="5">
    <location>
        <begin position="6"/>
        <end position="66"/>
    </location>
</feature>
<evidence type="ECO:0000313" key="6">
    <source>
        <dbReference type="EMBL" id="WNM26436.1"/>
    </source>
</evidence>
<evidence type="ECO:0000256" key="1">
    <source>
        <dbReference type="ARBA" id="ARBA00023015"/>
    </source>
</evidence>
<dbReference type="PRINTS" id="PR00455">
    <property type="entry name" value="HTHTETR"/>
</dbReference>
<keyword evidence="2 4" id="KW-0238">DNA-binding</keyword>
<dbReference type="PANTHER" id="PTHR30055:SF238">
    <property type="entry name" value="MYCOFACTOCIN BIOSYNTHESIS TRANSCRIPTIONAL REGULATOR MFTR-RELATED"/>
    <property type="match status" value="1"/>
</dbReference>
<dbReference type="PROSITE" id="PS50977">
    <property type="entry name" value="HTH_TETR_2"/>
    <property type="match status" value="1"/>
</dbReference>
<protein>
    <submittedName>
        <fullName evidence="6">Helix-turn-helix domain-containing protein</fullName>
    </submittedName>
</protein>
<evidence type="ECO:0000256" key="2">
    <source>
        <dbReference type="ARBA" id="ARBA00023125"/>
    </source>
</evidence>
<accession>A0AA96F923</accession>
<proteinExistence type="predicted"/>
<evidence type="ECO:0000256" key="3">
    <source>
        <dbReference type="ARBA" id="ARBA00023163"/>
    </source>
</evidence>
<dbReference type="EMBL" id="CP134880">
    <property type="protein sequence ID" value="WNM26436.1"/>
    <property type="molecule type" value="Genomic_DNA"/>
</dbReference>
<dbReference type="GO" id="GO:0000976">
    <property type="term" value="F:transcription cis-regulatory region binding"/>
    <property type="evidence" value="ECO:0007669"/>
    <property type="project" value="TreeGrafter"/>
</dbReference>
<dbReference type="RefSeq" id="WP_313542223.1">
    <property type="nucleotide sequence ID" value="NZ_CP134880.1"/>
</dbReference>
<reference evidence="6" key="1">
    <citation type="submission" date="2023-09" db="EMBL/GenBank/DDBJ databases">
        <title>Demequina sp. a novel bacteria isolated from Capsicum annuum.</title>
        <authorList>
            <person name="Humaira Z."/>
            <person name="Lee J."/>
            <person name="Cho D."/>
        </authorList>
    </citation>
    <scope>NUCLEOTIDE SEQUENCE</scope>
    <source>
        <strain evidence="6">PMTSA13</strain>
    </source>
</reference>
<sequence length="188" mass="19932">MGRWVAGAPGRLALAALELFAERGYDATTVADIAERAGLTERTFFRHYPAKRDVLFGGNSALNADIRASVLAAPHDASPLDLALAGVAPLREHHDANKEAVRRREAVVASHADLIERDLAKRATLVATITAALVERGVDLATAEMVTSAVGQAFATAVRDWLQTESEGEPLGALMNTRLRALADALAA</sequence>
<organism evidence="6">
    <name type="scientific">Demequina capsici</name>
    <dbReference type="NCBI Taxonomy" id="3075620"/>
    <lineage>
        <taxon>Bacteria</taxon>
        <taxon>Bacillati</taxon>
        <taxon>Actinomycetota</taxon>
        <taxon>Actinomycetes</taxon>
        <taxon>Micrococcales</taxon>
        <taxon>Demequinaceae</taxon>
        <taxon>Demequina</taxon>
    </lineage>
</organism>
<dbReference type="Pfam" id="PF00440">
    <property type="entry name" value="TetR_N"/>
    <property type="match status" value="1"/>
</dbReference>
<dbReference type="KEGG" id="dcp:RN607_09505"/>
<dbReference type="Proteomes" id="UP001303408">
    <property type="component" value="Chromosome"/>
</dbReference>
<dbReference type="Gene3D" id="1.10.357.10">
    <property type="entry name" value="Tetracycline Repressor, domain 2"/>
    <property type="match status" value="1"/>
</dbReference>
<dbReference type="GO" id="GO:0003700">
    <property type="term" value="F:DNA-binding transcription factor activity"/>
    <property type="evidence" value="ECO:0007669"/>
    <property type="project" value="TreeGrafter"/>
</dbReference>
<dbReference type="InterPro" id="IPR050109">
    <property type="entry name" value="HTH-type_TetR-like_transc_reg"/>
</dbReference>
<evidence type="ECO:0000259" key="5">
    <source>
        <dbReference type="PROSITE" id="PS50977"/>
    </source>
</evidence>
<keyword evidence="1" id="KW-0805">Transcription regulation</keyword>
<dbReference type="SUPFAM" id="SSF46689">
    <property type="entry name" value="Homeodomain-like"/>
    <property type="match status" value="1"/>
</dbReference>
<dbReference type="AlphaFoldDB" id="A0AA96F923"/>
<gene>
    <name evidence="6" type="ORF">RN607_09505</name>
</gene>
<dbReference type="InterPro" id="IPR001647">
    <property type="entry name" value="HTH_TetR"/>
</dbReference>
<evidence type="ECO:0000256" key="4">
    <source>
        <dbReference type="PROSITE-ProRule" id="PRU00335"/>
    </source>
</evidence>
<dbReference type="PANTHER" id="PTHR30055">
    <property type="entry name" value="HTH-TYPE TRANSCRIPTIONAL REGULATOR RUTR"/>
    <property type="match status" value="1"/>
</dbReference>
<dbReference type="InterPro" id="IPR009057">
    <property type="entry name" value="Homeodomain-like_sf"/>
</dbReference>
<name>A0AA96F923_9MICO</name>
<feature type="DNA-binding region" description="H-T-H motif" evidence="4">
    <location>
        <begin position="29"/>
        <end position="48"/>
    </location>
</feature>